<accession>A0ABX0LE18</accession>
<comment type="caution">
    <text evidence="9">The sequence shown here is derived from an EMBL/GenBank/DDBJ whole genome shotgun (WGS) entry which is preliminary data.</text>
</comment>
<dbReference type="Proteomes" id="UP001515641">
    <property type="component" value="Unassembled WGS sequence"/>
</dbReference>
<feature type="signal peptide" evidence="7">
    <location>
        <begin position="1"/>
        <end position="19"/>
    </location>
</feature>
<evidence type="ECO:0000256" key="5">
    <source>
        <dbReference type="ARBA" id="ARBA00023251"/>
    </source>
</evidence>
<dbReference type="Pfam" id="PF00144">
    <property type="entry name" value="Beta-lactamase"/>
    <property type="match status" value="1"/>
</dbReference>
<evidence type="ECO:0000313" key="9">
    <source>
        <dbReference type="EMBL" id="NHR07767.1"/>
    </source>
</evidence>
<feature type="domain" description="Beta-lactamase-related" evidence="8">
    <location>
        <begin position="29"/>
        <end position="373"/>
    </location>
</feature>
<dbReference type="InterPro" id="IPR050491">
    <property type="entry name" value="AmpC-like"/>
</dbReference>
<dbReference type="InterPro" id="IPR001466">
    <property type="entry name" value="Beta-lactam-related"/>
</dbReference>
<dbReference type="PANTHER" id="PTHR46825">
    <property type="entry name" value="D-ALANYL-D-ALANINE-CARBOXYPEPTIDASE/ENDOPEPTIDASE AMPH"/>
    <property type="match status" value="1"/>
</dbReference>
<dbReference type="PANTHER" id="PTHR46825:SF8">
    <property type="entry name" value="BETA-LACTAMASE-RELATED"/>
    <property type="match status" value="1"/>
</dbReference>
<keyword evidence="7" id="KW-0732">Signal</keyword>
<dbReference type="InterPro" id="IPR012338">
    <property type="entry name" value="Beta-lactam/transpept-like"/>
</dbReference>
<dbReference type="Gene3D" id="3.40.710.10">
    <property type="entry name" value="DD-peptidase/beta-lactamase superfamily"/>
    <property type="match status" value="1"/>
</dbReference>
<reference evidence="9 10" key="1">
    <citation type="submission" date="2020-03" db="EMBL/GenBank/DDBJ databases">
        <title>Draft genome sequence of environmentally isolated cultures.</title>
        <authorList>
            <person name="Wilson H.S."/>
            <person name="De Leon M.E."/>
        </authorList>
    </citation>
    <scope>NUCLEOTIDE SEQUENCE [LARGE SCALE GENOMIC DNA]</scope>
    <source>
        <strain evidence="9 10">HSC-31F16</strain>
    </source>
</reference>
<keyword evidence="10" id="KW-1185">Reference proteome</keyword>
<organism evidence="9 10">
    <name type="scientific">Chromobacterium fluminis</name>
    <dbReference type="NCBI Taxonomy" id="3044269"/>
    <lineage>
        <taxon>Bacteria</taxon>
        <taxon>Pseudomonadati</taxon>
        <taxon>Pseudomonadota</taxon>
        <taxon>Betaproteobacteria</taxon>
        <taxon>Neisseriales</taxon>
        <taxon>Chromobacteriaceae</taxon>
        <taxon>Chromobacterium</taxon>
    </lineage>
</organism>
<evidence type="ECO:0000256" key="2">
    <source>
        <dbReference type="ARBA" id="ARBA00007840"/>
    </source>
</evidence>
<dbReference type="PROSITE" id="PS00336">
    <property type="entry name" value="BETA_LACTAMASE_C"/>
    <property type="match status" value="1"/>
</dbReference>
<comment type="catalytic activity">
    <reaction evidence="1 6">
        <text>a beta-lactam + H2O = a substituted beta-amino acid</text>
        <dbReference type="Rhea" id="RHEA:20401"/>
        <dbReference type="ChEBI" id="CHEBI:15377"/>
        <dbReference type="ChEBI" id="CHEBI:35627"/>
        <dbReference type="ChEBI" id="CHEBI:140347"/>
        <dbReference type="EC" id="3.5.2.6"/>
    </reaction>
</comment>
<dbReference type="EMBL" id="JAAOMA010000041">
    <property type="protein sequence ID" value="NHR07767.1"/>
    <property type="molecule type" value="Genomic_DNA"/>
</dbReference>
<evidence type="ECO:0000256" key="1">
    <source>
        <dbReference type="ARBA" id="ARBA00001526"/>
    </source>
</evidence>
<dbReference type="InterPro" id="IPR058136">
    <property type="entry name" value="AmpC"/>
</dbReference>
<keyword evidence="4 6" id="KW-0378">Hydrolase</keyword>
<dbReference type="InterPro" id="IPR001586">
    <property type="entry name" value="Beta-lactam_class-C_AS"/>
</dbReference>
<evidence type="ECO:0000256" key="6">
    <source>
        <dbReference type="RuleBase" id="RU361140"/>
    </source>
</evidence>
<proteinExistence type="inferred from homology"/>
<keyword evidence="5 6" id="KW-0046">Antibiotic resistance</keyword>
<protein>
    <recommendedName>
        <fullName evidence="3 6">Beta-lactamase</fullName>
        <ecNumber evidence="3 6">3.5.2.6</ecNumber>
    </recommendedName>
</protein>
<evidence type="ECO:0000313" key="10">
    <source>
        <dbReference type="Proteomes" id="UP001515641"/>
    </source>
</evidence>
<dbReference type="EC" id="3.5.2.6" evidence="3 6"/>
<name>A0ABX0LE18_9NEIS</name>
<gene>
    <name evidence="9" type="ORF">HA052_21485</name>
</gene>
<feature type="chain" id="PRO_5047465018" description="Beta-lactamase" evidence="7">
    <location>
        <begin position="20"/>
        <end position="400"/>
    </location>
</feature>
<dbReference type="SUPFAM" id="SSF56601">
    <property type="entry name" value="beta-lactamase/transpeptidase-like"/>
    <property type="match status" value="1"/>
</dbReference>
<sequence length="400" mass="42879">MNRRVLPLLCAALSAHALAAAPSPRAAVDAEIPALMHKNGIPGMAVGLAVDGGVQVYNYGVASKVGHRPVTRATLFEIGSLSKTFTAALASYAQTEGRLSLADPVTQHLPALAGGGLERVTLLNLGTQTSGLPLFVPDDVDNAGQLRRFLRRWRPKQPVGSQRVYSNIGIGVLGQIAAASMRMPYAAAVEGRLFAKLGMDSSFVNVPSQRMRDYAQGYDKNDRPARLTPAVLADEAYGVKSSAADLARFLNANMGLLPMAPKLQAALEDTHIGYYRAGELTQSLIWEQYPYPVALPRLLSGNSPAYIYQGMPAQRLDPPLPPQARAFINKTGSTNGFSAYVAYIPEKRLGIVLLANKSYPLAERVSAAYRILARLDDGLTPGPNHERALAGGLEHDDGRD</sequence>
<evidence type="ECO:0000256" key="3">
    <source>
        <dbReference type="ARBA" id="ARBA00012865"/>
    </source>
</evidence>
<dbReference type="NCBIfam" id="NF033085">
    <property type="entry name" value="bla_class_C"/>
    <property type="match status" value="1"/>
</dbReference>
<evidence type="ECO:0000256" key="4">
    <source>
        <dbReference type="ARBA" id="ARBA00022801"/>
    </source>
</evidence>
<evidence type="ECO:0000259" key="8">
    <source>
        <dbReference type="Pfam" id="PF00144"/>
    </source>
</evidence>
<evidence type="ECO:0000256" key="7">
    <source>
        <dbReference type="SAM" id="SignalP"/>
    </source>
</evidence>
<comment type="similarity">
    <text evidence="2 6">Belongs to the class-C beta-lactamase family.</text>
</comment>